<dbReference type="SUPFAM" id="SSF46689">
    <property type="entry name" value="Homeodomain-like"/>
    <property type="match status" value="1"/>
</dbReference>
<feature type="domain" description="Myb-like" evidence="8">
    <location>
        <begin position="9"/>
        <end position="62"/>
    </location>
</feature>
<evidence type="ECO:0000259" key="8">
    <source>
        <dbReference type="PROSITE" id="PS50090"/>
    </source>
</evidence>
<dbReference type="FunFam" id="1.10.10.60:FF:000015">
    <property type="entry name" value="Transcription factor RAX3"/>
    <property type="match status" value="1"/>
</dbReference>
<evidence type="ECO:0000259" key="9">
    <source>
        <dbReference type="PROSITE" id="PS51294"/>
    </source>
</evidence>
<evidence type="ECO:0000256" key="6">
    <source>
        <dbReference type="ARBA" id="ARBA00023242"/>
    </source>
</evidence>
<gene>
    <name evidence="10" type="ORF">R1sor_014914</name>
</gene>
<feature type="region of interest" description="Disordered" evidence="7">
    <location>
        <begin position="121"/>
        <end position="186"/>
    </location>
</feature>
<protein>
    <submittedName>
        <fullName evidence="10">Uncharacterized protein</fullName>
    </submittedName>
</protein>
<feature type="domain" description="HTH myb-type" evidence="9">
    <location>
        <begin position="63"/>
        <end position="117"/>
    </location>
</feature>
<dbReference type="GO" id="GO:0005634">
    <property type="term" value="C:nucleus"/>
    <property type="evidence" value="ECO:0007669"/>
    <property type="project" value="UniProtKB-SubCell"/>
</dbReference>
<dbReference type="PROSITE" id="PS51294">
    <property type="entry name" value="HTH_MYB"/>
    <property type="match status" value="2"/>
</dbReference>
<evidence type="ECO:0000256" key="5">
    <source>
        <dbReference type="ARBA" id="ARBA00023163"/>
    </source>
</evidence>
<dbReference type="PROSITE" id="PS50090">
    <property type="entry name" value="MYB_LIKE"/>
    <property type="match status" value="2"/>
</dbReference>
<evidence type="ECO:0000256" key="2">
    <source>
        <dbReference type="ARBA" id="ARBA00022737"/>
    </source>
</evidence>
<comment type="subcellular location">
    <subcellularLocation>
        <location evidence="1">Nucleus</location>
    </subcellularLocation>
</comment>
<keyword evidence="4" id="KW-0238">DNA-binding</keyword>
<evidence type="ECO:0000313" key="11">
    <source>
        <dbReference type="Proteomes" id="UP001633002"/>
    </source>
</evidence>
<feature type="domain" description="HTH myb-type" evidence="9">
    <location>
        <begin position="9"/>
        <end position="62"/>
    </location>
</feature>
<dbReference type="CDD" id="cd00167">
    <property type="entry name" value="SANT"/>
    <property type="match status" value="2"/>
</dbReference>
<feature type="compositionally biased region" description="Polar residues" evidence="7">
    <location>
        <begin position="154"/>
        <end position="171"/>
    </location>
</feature>
<name>A0ABD3HAR2_9MARC</name>
<dbReference type="InterPro" id="IPR009057">
    <property type="entry name" value="Homeodomain-like_sf"/>
</dbReference>
<feature type="region of interest" description="Disordered" evidence="7">
    <location>
        <begin position="268"/>
        <end position="299"/>
    </location>
</feature>
<evidence type="ECO:0000256" key="7">
    <source>
        <dbReference type="SAM" id="MobiDB-lite"/>
    </source>
</evidence>
<evidence type="ECO:0000256" key="1">
    <source>
        <dbReference type="ARBA" id="ARBA00004123"/>
    </source>
</evidence>
<organism evidence="10 11">
    <name type="scientific">Riccia sorocarpa</name>
    <dbReference type="NCBI Taxonomy" id="122646"/>
    <lineage>
        <taxon>Eukaryota</taxon>
        <taxon>Viridiplantae</taxon>
        <taxon>Streptophyta</taxon>
        <taxon>Embryophyta</taxon>
        <taxon>Marchantiophyta</taxon>
        <taxon>Marchantiopsida</taxon>
        <taxon>Marchantiidae</taxon>
        <taxon>Marchantiales</taxon>
        <taxon>Ricciaceae</taxon>
        <taxon>Riccia</taxon>
    </lineage>
</organism>
<sequence length="546" mass="60813">MGRAPCCDKANVKKGPWSPDEDAKLKAFIDQHGTGGNWITLPSKAGLKRCGKSCRLRWINYLRPDIKHGNFTEDEELMIYRLHANIGSRWSLIAAQLPGRTDNDIKNYWNTRLKKKLSERNLEQHYQQQSPASNIQHSSSTSQQQQHETRLAKENNNSQAADHSMTTSSLSFPPCNPPHTPLDATISMPQNNLISIMKSHQYLSSPPSLPEFHSPQMAQDIASPNPNPIAQLMTSVEQQKMADIVKSEDLLSAAVESSDHLLKIWGRQPLSHSSPTPSSASSGISTDRNTYTPAGLDRSESNINAAECSVYSSEEQQQQSGHGLVGDSDALLPVMVAPSPTLSIDPIHPHHPLGAGADDVPALDFSSKLGDVHVGGLLDDDMIRTPFGHEDSCQNQGEGSLLHSGNTVKGEELSFDREEPNWWPAPQLMSMQRTSLINPKYQQQNHEVQQQIQQQQFFAFEQQQFHRYEDAMMCPGRLSLDPSIPNGSYGKPHSWNHGPSSSCNSNALMSGLGIIPDYSIHHHHQQMRHYGPQFSWPDAMNWQETR</sequence>
<keyword evidence="5" id="KW-0804">Transcription</keyword>
<dbReference type="Proteomes" id="UP001633002">
    <property type="component" value="Unassembled WGS sequence"/>
</dbReference>
<evidence type="ECO:0000256" key="4">
    <source>
        <dbReference type="ARBA" id="ARBA00023125"/>
    </source>
</evidence>
<evidence type="ECO:0000256" key="3">
    <source>
        <dbReference type="ARBA" id="ARBA00023015"/>
    </source>
</evidence>
<keyword evidence="3" id="KW-0805">Transcription regulation</keyword>
<keyword evidence="6" id="KW-0539">Nucleus</keyword>
<feature type="compositionally biased region" description="Low complexity" evidence="7">
    <location>
        <begin position="269"/>
        <end position="285"/>
    </location>
</feature>
<dbReference type="InterPro" id="IPR017930">
    <property type="entry name" value="Myb_dom"/>
</dbReference>
<dbReference type="InterPro" id="IPR001005">
    <property type="entry name" value="SANT/Myb"/>
</dbReference>
<dbReference type="AlphaFoldDB" id="A0ABD3HAR2"/>
<keyword evidence="11" id="KW-1185">Reference proteome</keyword>
<dbReference type="GO" id="GO:0003677">
    <property type="term" value="F:DNA binding"/>
    <property type="evidence" value="ECO:0007669"/>
    <property type="project" value="UniProtKB-KW"/>
</dbReference>
<feature type="domain" description="Myb-like" evidence="8">
    <location>
        <begin position="63"/>
        <end position="113"/>
    </location>
</feature>
<dbReference type="PANTHER" id="PTHR48000">
    <property type="entry name" value="OS09G0431300 PROTEIN"/>
    <property type="match status" value="1"/>
</dbReference>
<proteinExistence type="predicted"/>
<comment type="caution">
    <text evidence="10">The sequence shown here is derived from an EMBL/GenBank/DDBJ whole genome shotgun (WGS) entry which is preliminary data.</text>
</comment>
<accession>A0ABD3HAR2</accession>
<feature type="compositionally biased region" description="Low complexity" evidence="7">
    <location>
        <begin position="133"/>
        <end position="146"/>
    </location>
</feature>
<dbReference type="Gene3D" id="1.10.10.60">
    <property type="entry name" value="Homeodomain-like"/>
    <property type="match status" value="2"/>
</dbReference>
<dbReference type="EMBL" id="JBJQOH010000004">
    <property type="protein sequence ID" value="KAL3688605.1"/>
    <property type="molecule type" value="Genomic_DNA"/>
</dbReference>
<reference evidence="10 11" key="1">
    <citation type="submission" date="2024-09" db="EMBL/GenBank/DDBJ databases">
        <title>Chromosome-scale assembly of Riccia sorocarpa.</title>
        <authorList>
            <person name="Paukszto L."/>
        </authorList>
    </citation>
    <scope>NUCLEOTIDE SEQUENCE [LARGE SCALE GENOMIC DNA]</scope>
    <source>
        <strain evidence="10">LP-2024</strain>
        <tissue evidence="10">Aerial parts of the thallus</tissue>
    </source>
</reference>
<dbReference type="PANTHER" id="PTHR48000:SF46">
    <property type="entry name" value="TRANSCRIPTION FACTOR MYB36"/>
    <property type="match status" value="1"/>
</dbReference>
<keyword evidence="2" id="KW-0677">Repeat</keyword>
<evidence type="ECO:0000313" key="10">
    <source>
        <dbReference type="EMBL" id="KAL3688605.1"/>
    </source>
</evidence>
<dbReference type="Pfam" id="PF00249">
    <property type="entry name" value="Myb_DNA-binding"/>
    <property type="match status" value="2"/>
</dbReference>
<dbReference type="SMART" id="SM00717">
    <property type="entry name" value="SANT"/>
    <property type="match status" value="2"/>
</dbReference>